<protein>
    <submittedName>
        <fullName evidence="4">Glycosyltransferase family 2 protein</fullName>
    </submittedName>
</protein>
<dbReference type="InterPro" id="IPR029044">
    <property type="entry name" value="Nucleotide-diphossugar_trans"/>
</dbReference>
<evidence type="ECO:0000256" key="1">
    <source>
        <dbReference type="ARBA" id="ARBA00022676"/>
    </source>
</evidence>
<feature type="domain" description="Glycosyltransferase 2-like" evidence="3">
    <location>
        <begin position="20"/>
        <end position="190"/>
    </location>
</feature>
<dbReference type="GO" id="GO:0016757">
    <property type="term" value="F:glycosyltransferase activity"/>
    <property type="evidence" value="ECO:0007669"/>
    <property type="project" value="UniProtKB-KW"/>
</dbReference>
<gene>
    <name evidence="4" type="ORF">HLV38_00040</name>
</gene>
<keyword evidence="2 4" id="KW-0808">Transferase</keyword>
<dbReference type="Pfam" id="PF00535">
    <property type="entry name" value="Glycos_transf_2"/>
    <property type="match status" value="1"/>
</dbReference>
<name>A0A6M8IZG9_9ACTN</name>
<sequence>MNAPDAPHPAPERPEGPLFSLVMPTYGAEGRIGSAIADLRAQTCPSWELIVVDDATPDRSIEEARAAAAGDPRIRFAAHERNRGLSAARNTGLALARGRYVTFPDPDDRFDADMLQCVEHALRAHGESDLAVFGHVQEHYDADGAFLYAVPLAPDPGFWEGDALRHQVLPLEQSTHLGYAWNKMFRRKLVLQLGLTFEDDAPLIEDLLFTAAFLPAIQSLTCIDAVPYRYAKRLGGNLTNEFVPRYYELHRRRISVLHDLLERWGILDRKAESVLGALLGRYALSALERNCALQAGLSHAGRVRFCRSMMDDPLFVSLIQAAQADSSRSLAICLAALKLRRPSVALALGRAIHLVRGRSTALYAKAKAGR</sequence>
<dbReference type="RefSeq" id="WP_173163313.1">
    <property type="nucleotide sequence ID" value="NZ_CP053716.1"/>
</dbReference>
<dbReference type="Proteomes" id="UP000503297">
    <property type="component" value="Chromosome"/>
</dbReference>
<evidence type="ECO:0000313" key="4">
    <source>
        <dbReference type="EMBL" id="QKF06687.1"/>
    </source>
</evidence>
<evidence type="ECO:0000259" key="3">
    <source>
        <dbReference type="Pfam" id="PF00535"/>
    </source>
</evidence>
<accession>A0A6M8IZG9</accession>
<dbReference type="SUPFAM" id="SSF53448">
    <property type="entry name" value="Nucleotide-diphospho-sugar transferases"/>
    <property type="match status" value="1"/>
</dbReference>
<organism evidence="4 5">
    <name type="scientific">Berryella wangjianweii</name>
    <dbReference type="NCBI Taxonomy" id="2734634"/>
    <lineage>
        <taxon>Bacteria</taxon>
        <taxon>Bacillati</taxon>
        <taxon>Actinomycetota</taxon>
        <taxon>Coriobacteriia</taxon>
        <taxon>Eggerthellales</taxon>
        <taxon>Eggerthellaceae</taxon>
        <taxon>Berryella</taxon>
    </lineage>
</organism>
<dbReference type="InterPro" id="IPR001173">
    <property type="entry name" value="Glyco_trans_2-like"/>
</dbReference>
<dbReference type="Gene3D" id="3.90.550.10">
    <property type="entry name" value="Spore Coat Polysaccharide Biosynthesis Protein SpsA, Chain A"/>
    <property type="match status" value="1"/>
</dbReference>
<dbReference type="AlphaFoldDB" id="A0A6M8IZG9"/>
<dbReference type="KEGG" id="bwa:HLV38_00040"/>
<dbReference type="EMBL" id="CP053716">
    <property type="protein sequence ID" value="QKF06687.1"/>
    <property type="molecule type" value="Genomic_DNA"/>
</dbReference>
<dbReference type="PANTHER" id="PTHR22916:SF51">
    <property type="entry name" value="GLYCOSYLTRANSFERASE EPSH-RELATED"/>
    <property type="match status" value="1"/>
</dbReference>
<reference evidence="5" key="1">
    <citation type="submission" date="2020-05" db="EMBL/GenBank/DDBJ databases">
        <title>Novel species in genus Nocardioides.</title>
        <authorList>
            <person name="Zhang G."/>
        </authorList>
    </citation>
    <scope>NUCLEOTIDE SEQUENCE [LARGE SCALE GENOMIC DNA]</scope>
    <source>
        <strain evidence="5">zg-1050</strain>
    </source>
</reference>
<dbReference type="PANTHER" id="PTHR22916">
    <property type="entry name" value="GLYCOSYLTRANSFERASE"/>
    <property type="match status" value="1"/>
</dbReference>
<evidence type="ECO:0000313" key="5">
    <source>
        <dbReference type="Proteomes" id="UP000503297"/>
    </source>
</evidence>
<keyword evidence="5" id="KW-1185">Reference proteome</keyword>
<proteinExistence type="predicted"/>
<keyword evidence="1" id="KW-0328">Glycosyltransferase</keyword>
<evidence type="ECO:0000256" key="2">
    <source>
        <dbReference type="ARBA" id="ARBA00022679"/>
    </source>
</evidence>
<dbReference type="CDD" id="cd00761">
    <property type="entry name" value="Glyco_tranf_GTA_type"/>
    <property type="match status" value="1"/>
</dbReference>